<proteinExistence type="inferred from homology"/>
<dbReference type="PATRIC" id="fig|1401651.3.peg.374"/>
<evidence type="ECO:0000256" key="8">
    <source>
        <dbReference type="PIRNR" id="PIRNR001361"/>
    </source>
</evidence>
<evidence type="ECO:0000256" key="2">
    <source>
        <dbReference type="ARBA" id="ARBA00004688"/>
    </source>
</evidence>
<comment type="similarity">
    <text evidence="3 8">Belongs to the class-I DAHP synthase family.</text>
</comment>
<dbReference type="GO" id="GO:0009423">
    <property type="term" value="P:chorismate biosynthetic process"/>
    <property type="evidence" value="ECO:0007669"/>
    <property type="project" value="UniProtKB-UniPathway"/>
</dbReference>
<dbReference type="PANTHER" id="PTHR21225">
    <property type="entry name" value="PHOSPHO-2-DEHYDRO-3-DEOXYHEPTONATE ALDOLASE DAHP SYNTHETASE"/>
    <property type="match status" value="1"/>
</dbReference>
<evidence type="ECO:0000256" key="3">
    <source>
        <dbReference type="ARBA" id="ARBA00007985"/>
    </source>
</evidence>
<dbReference type="Gene3D" id="3.20.20.70">
    <property type="entry name" value="Aldolase class I"/>
    <property type="match status" value="1"/>
</dbReference>
<evidence type="ECO:0000313" key="10">
    <source>
        <dbReference type="EMBL" id="KIE63941.1"/>
    </source>
</evidence>
<evidence type="ECO:0000256" key="4">
    <source>
        <dbReference type="ARBA" id="ARBA00022605"/>
    </source>
</evidence>
<evidence type="ECO:0000256" key="6">
    <source>
        <dbReference type="ARBA" id="ARBA00023141"/>
    </source>
</evidence>
<keyword evidence="6 8" id="KW-0057">Aromatic amino acid biosynthesis</keyword>
<keyword evidence="5 8" id="KW-0808">Transferase</keyword>
<dbReference type="EC" id="2.5.1.54" evidence="8"/>
<dbReference type="EMBL" id="AWXV01000004">
    <property type="protein sequence ID" value="KIE63941.1"/>
    <property type="molecule type" value="Genomic_DNA"/>
</dbReference>
<dbReference type="HOGENOM" id="CLU_030903_0_1_6"/>
<evidence type="ECO:0000313" key="11">
    <source>
        <dbReference type="Proteomes" id="UP000054529"/>
    </source>
</evidence>
<dbReference type="PIRSF" id="PIRSF001361">
    <property type="entry name" value="DAHP_synthase"/>
    <property type="match status" value="1"/>
</dbReference>
<organism evidence="10 11">
    <name type="scientific">Candidatus Riesia pediculischaeffi PTSU</name>
    <dbReference type="NCBI Taxonomy" id="1401651"/>
    <lineage>
        <taxon>Bacteria</taxon>
        <taxon>Pseudomonadati</taxon>
        <taxon>Pseudomonadota</taxon>
        <taxon>Gammaproteobacteria</taxon>
        <taxon>Enterobacterales</taxon>
        <taxon>Enterobacteriaceae</taxon>
        <taxon>Candidatus Riesia</taxon>
    </lineage>
</organism>
<dbReference type="GO" id="GO:0009073">
    <property type="term" value="P:aromatic amino acid family biosynthetic process"/>
    <property type="evidence" value="ECO:0007669"/>
    <property type="project" value="UniProtKB-KW"/>
</dbReference>
<dbReference type="NCBIfam" id="TIGR00034">
    <property type="entry name" value="aroFGH"/>
    <property type="match status" value="1"/>
</dbReference>
<dbReference type="NCBIfam" id="NF009395">
    <property type="entry name" value="PRK12755.1"/>
    <property type="match status" value="1"/>
</dbReference>
<reference evidence="10 11" key="1">
    <citation type="journal article" date="2014" name="G3 (Bethesda)">
        <title>Genome sequence of Candidatus Riesia pediculischaeffi, endosymbiont of chimpanzee lice, and genomic comparison of recently acquired endosymbionts from human and chimpanzee lice.</title>
        <authorList>
            <person name="Boyd B.M."/>
            <person name="Allen J.M."/>
            <person name="de Crecy-Lagard V."/>
            <person name="Reed D.L."/>
        </authorList>
    </citation>
    <scope>NUCLEOTIDE SEQUENCE [LARGE SCALE GENOMIC DNA]</scope>
    <source>
        <strain evidence="10 11">PTSU</strain>
    </source>
</reference>
<evidence type="ECO:0000256" key="5">
    <source>
        <dbReference type="ARBA" id="ARBA00022679"/>
    </source>
</evidence>
<evidence type="ECO:0000256" key="7">
    <source>
        <dbReference type="ARBA" id="ARBA00047508"/>
    </source>
</evidence>
<comment type="catalytic activity">
    <reaction evidence="7 8">
        <text>D-erythrose 4-phosphate + phosphoenolpyruvate + H2O = 7-phospho-2-dehydro-3-deoxy-D-arabino-heptonate + phosphate</text>
        <dbReference type="Rhea" id="RHEA:14717"/>
        <dbReference type="ChEBI" id="CHEBI:15377"/>
        <dbReference type="ChEBI" id="CHEBI:16897"/>
        <dbReference type="ChEBI" id="CHEBI:43474"/>
        <dbReference type="ChEBI" id="CHEBI:58394"/>
        <dbReference type="ChEBI" id="CHEBI:58702"/>
        <dbReference type="EC" id="2.5.1.54"/>
    </reaction>
</comment>
<keyword evidence="4 8" id="KW-0028">Amino-acid biosynthesis</keyword>
<gene>
    <name evidence="10" type="ORF">P689_122110</name>
</gene>
<name>A0A0C1S9I9_9ENTR</name>
<sequence length="353" mass="40739">MRMYIKNELKIKLLDDLITPNQLINEFPISEDIIKHVINSRKKIESILSGDDKRLLVIIGPCSVHDHYAVFEYAKMLSKLHIRYKDYLQIVMRAYFEKPRTISGWKGSILDPDINNSYQVNKGLKIARELLININKLGLPIATEFLDTMIFRYISDLVSWGSIGARTVESPIHRQMVSALPFPVGFKNGTNGNINVAINAILSSRMRNVILTQDQNGKIKIYRTFGNKCSHIVMRGGKKPNYGKKFIDIAYYQLKKSRLPRKLLIDLSHGNCQKKYYRQIDIAKKIFEQSRGRKSCVFGIMAESFLVEGSQDIRNKKFLRYGQSITDPCLSWKDTRKLLDFLMKVAKIRINSI</sequence>
<accession>A0A0C1S9I9</accession>
<dbReference type="SUPFAM" id="SSF51569">
    <property type="entry name" value="Aldolase"/>
    <property type="match status" value="1"/>
</dbReference>
<dbReference type="PANTHER" id="PTHR21225:SF6">
    <property type="entry name" value="PHOSPHO-2-DEHYDRO-3-DEOXYHEPTONATE ALDOLASE, TRP-SENSITIVE"/>
    <property type="match status" value="1"/>
</dbReference>
<dbReference type="GO" id="GO:0003849">
    <property type="term" value="F:3-deoxy-7-phosphoheptulonate synthase activity"/>
    <property type="evidence" value="ECO:0007669"/>
    <property type="project" value="UniProtKB-EC"/>
</dbReference>
<protein>
    <recommendedName>
        <fullName evidence="8">Phospho-2-dehydro-3-deoxyheptonate aldolase</fullName>
        <ecNumber evidence="8">2.5.1.54</ecNumber>
    </recommendedName>
</protein>
<comment type="caution">
    <text evidence="10">The sequence shown here is derived from an EMBL/GenBank/DDBJ whole genome shotgun (WGS) entry which is preliminary data.</text>
</comment>
<dbReference type="Proteomes" id="UP000054529">
    <property type="component" value="Unassembled WGS sequence"/>
</dbReference>
<dbReference type="AlphaFoldDB" id="A0A0C1S9I9"/>
<dbReference type="UniPathway" id="UPA00053">
    <property type="reaction ID" value="UER00084"/>
</dbReference>
<evidence type="ECO:0000259" key="9">
    <source>
        <dbReference type="Pfam" id="PF00793"/>
    </source>
</evidence>
<evidence type="ECO:0000256" key="1">
    <source>
        <dbReference type="ARBA" id="ARBA00003726"/>
    </source>
</evidence>
<comment type="pathway">
    <text evidence="2 8">Metabolic intermediate biosynthesis; chorismate biosynthesis; chorismate from D-erythrose 4-phosphate and phosphoenolpyruvate: step 1/7.</text>
</comment>
<comment type="function">
    <text evidence="1 8">Stereospecific condensation of phosphoenolpyruvate (PEP) and D-erythrose-4-phosphate (E4P) giving rise to 3-deoxy-D-arabino-heptulosonate-7-phosphate (DAHP).</text>
</comment>
<dbReference type="InterPro" id="IPR006218">
    <property type="entry name" value="DAHP1/KDSA"/>
</dbReference>
<dbReference type="InterPro" id="IPR013785">
    <property type="entry name" value="Aldolase_TIM"/>
</dbReference>
<dbReference type="InterPro" id="IPR006219">
    <property type="entry name" value="DAHP_synth_1"/>
</dbReference>
<dbReference type="GO" id="GO:0008652">
    <property type="term" value="P:amino acid biosynthetic process"/>
    <property type="evidence" value="ECO:0007669"/>
    <property type="project" value="UniProtKB-KW"/>
</dbReference>
<dbReference type="Pfam" id="PF00793">
    <property type="entry name" value="DAHP_synth_1"/>
    <property type="match status" value="1"/>
</dbReference>
<feature type="domain" description="DAHP synthetase I/KDSA" evidence="9">
    <location>
        <begin position="43"/>
        <end position="338"/>
    </location>
</feature>
<dbReference type="GO" id="GO:0005737">
    <property type="term" value="C:cytoplasm"/>
    <property type="evidence" value="ECO:0007669"/>
    <property type="project" value="TreeGrafter"/>
</dbReference>
<dbReference type="NCBIfam" id="NF009396">
    <property type="entry name" value="PRK12756.1"/>
    <property type="match status" value="1"/>
</dbReference>